<dbReference type="PANTHER" id="PTHR12992">
    <property type="entry name" value="NUDIX HYDROLASE"/>
    <property type="match status" value="1"/>
</dbReference>
<comment type="caution">
    <text evidence="8">The sequence shown here is derived from an EMBL/GenBank/DDBJ whole genome shotgun (WGS) entry which is preliminary data.</text>
</comment>
<keyword evidence="4" id="KW-0378">Hydrolase</keyword>
<dbReference type="OrthoDB" id="9802805at2"/>
<evidence type="ECO:0000313" key="8">
    <source>
        <dbReference type="EMBL" id="RXR23211.1"/>
    </source>
</evidence>
<evidence type="ECO:0000259" key="7">
    <source>
        <dbReference type="PROSITE" id="PS51462"/>
    </source>
</evidence>
<dbReference type="InterPro" id="IPR000086">
    <property type="entry name" value="NUDIX_hydrolase_dom"/>
</dbReference>
<accession>A0A4Q1K9Q1</accession>
<evidence type="ECO:0000313" key="9">
    <source>
        <dbReference type="Proteomes" id="UP000289857"/>
    </source>
</evidence>
<organism evidence="8 9">
    <name type="scientific">Flavobacterium stagni</name>
    <dbReference type="NCBI Taxonomy" id="2506421"/>
    <lineage>
        <taxon>Bacteria</taxon>
        <taxon>Pseudomonadati</taxon>
        <taxon>Bacteroidota</taxon>
        <taxon>Flavobacteriia</taxon>
        <taxon>Flavobacteriales</taxon>
        <taxon>Flavobacteriaceae</taxon>
        <taxon>Flavobacterium</taxon>
    </lineage>
</organism>
<evidence type="ECO:0000256" key="5">
    <source>
        <dbReference type="ARBA" id="ARBA00022842"/>
    </source>
</evidence>
<proteinExistence type="predicted"/>
<dbReference type="RefSeq" id="WP_129460694.1">
    <property type="nucleotide sequence ID" value="NZ_SBKN01000002.1"/>
</dbReference>
<dbReference type="GO" id="GO:0046872">
    <property type="term" value="F:metal ion binding"/>
    <property type="evidence" value="ECO:0007669"/>
    <property type="project" value="UniProtKB-KW"/>
</dbReference>
<evidence type="ECO:0000256" key="3">
    <source>
        <dbReference type="ARBA" id="ARBA00022723"/>
    </source>
</evidence>
<reference evidence="9" key="1">
    <citation type="submission" date="2019-01" db="EMBL/GenBank/DDBJ databases">
        <title>Cytophagaceae bacterium strain CAR-16.</title>
        <authorList>
            <person name="Chen W.-M."/>
        </authorList>
    </citation>
    <scope>NUCLEOTIDE SEQUENCE [LARGE SCALE GENOMIC DNA]</scope>
    <source>
        <strain evidence="9">WWJ-16</strain>
    </source>
</reference>
<dbReference type="SUPFAM" id="SSF55811">
    <property type="entry name" value="Nudix"/>
    <property type="match status" value="1"/>
</dbReference>
<keyword evidence="3" id="KW-0479">Metal-binding</keyword>
<protein>
    <submittedName>
        <fullName evidence="8">CoA pyrophosphatase</fullName>
    </submittedName>
</protein>
<dbReference type="CDD" id="cd03426">
    <property type="entry name" value="NUDIX_CoAse_Nudt7"/>
    <property type="match status" value="1"/>
</dbReference>
<dbReference type="PANTHER" id="PTHR12992:SF11">
    <property type="entry name" value="MITOCHONDRIAL COENZYME A DIPHOSPHATASE NUDT8"/>
    <property type="match status" value="1"/>
</dbReference>
<dbReference type="InterPro" id="IPR015797">
    <property type="entry name" value="NUDIX_hydrolase-like_dom_sf"/>
</dbReference>
<gene>
    <name evidence="8" type="ORF">EQG61_04380</name>
</gene>
<keyword evidence="9" id="KW-1185">Reference proteome</keyword>
<name>A0A4Q1K9Q1_9FLAO</name>
<feature type="domain" description="Nudix hydrolase" evidence="7">
    <location>
        <begin position="44"/>
        <end position="186"/>
    </location>
</feature>
<dbReference type="PROSITE" id="PS51462">
    <property type="entry name" value="NUDIX"/>
    <property type="match status" value="1"/>
</dbReference>
<evidence type="ECO:0000256" key="1">
    <source>
        <dbReference type="ARBA" id="ARBA00001936"/>
    </source>
</evidence>
<dbReference type="InterPro" id="IPR045121">
    <property type="entry name" value="CoAse"/>
</dbReference>
<evidence type="ECO:0000256" key="6">
    <source>
        <dbReference type="ARBA" id="ARBA00023211"/>
    </source>
</evidence>
<dbReference type="EMBL" id="SBKN01000002">
    <property type="protein sequence ID" value="RXR23211.1"/>
    <property type="molecule type" value="Genomic_DNA"/>
</dbReference>
<dbReference type="AlphaFoldDB" id="A0A4Q1K9Q1"/>
<comment type="cofactor">
    <cofactor evidence="1">
        <name>Mn(2+)</name>
        <dbReference type="ChEBI" id="CHEBI:29035"/>
    </cofactor>
</comment>
<evidence type="ECO:0000256" key="2">
    <source>
        <dbReference type="ARBA" id="ARBA00001946"/>
    </source>
</evidence>
<evidence type="ECO:0000256" key="4">
    <source>
        <dbReference type="ARBA" id="ARBA00022801"/>
    </source>
</evidence>
<dbReference type="Gene3D" id="3.90.79.10">
    <property type="entry name" value="Nucleoside Triphosphate Pyrophosphohydrolase"/>
    <property type="match status" value="1"/>
</dbReference>
<dbReference type="Proteomes" id="UP000289857">
    <property type="component" value="Unassembled WGS sequence"/>
</dbReference>
<dbReference type="GO" id="GO:0010945">
    <property type="term" value="F:coenzyme A diphosphatase activity"/>
    <property type="evidence" value="ECO:0007669"/>
    <property type="project" value="InterPro"/>
</dbReference>
<sequence length="211" mass="23713">MEFQRFLSLLPQLQQDDLPATAAHEKIVPEIRKLELQAGYDVKNARKAAVLMLCYPYKETTYFVLIQRNSYPGVHSSQMAFPGGKVEQEDATLLQTALREAWEEVGVHPSGVEFIKAYTEVFIPPSNFLVAPFLAYTTERPEFVLQIEEVSDILEVPLAQLLDDSNVTQTTLTTSYATDILVPAFELEGKIVWGATAMMLSELKESLKKLV</sequence>
<keyword evidence="6" id="KW-0464">Manganese</keyword>
<keyword evidence="5" id="KW-0460">Magnesium</keyword>
<dbReference type="Pfam" id="PF00293">
    <property type="entry name" value="NUDIX"/>
    <property type="match status" value="1"/>
</dbReference>
<comment type="cofactor">
    <cofactor evidence="2">
        <name>Mg(2+)</name>
        <dbReference type="ChEBI" id="CHEBI:18420"/>
    </cofactor>
</comment>